<dbReference type="Proteomes" id="UP001569963">
    <property type="component" value="Unassembled WGS sequence"/>
</dbReference>
<keyword evidence="1" id="KW-1133">Transmembrane helix</keyword>
<accession>A0ABV4QD53</accession>
<evidence type="ECO:0000313" key="3">
    <source>
        <dbReference type="Proteomes" id="UP001569963"/>
    </source>
</evidence>
<proteinExistence type="predicted"/>
<keyword evidence="1" id="KW-0472">Membrane</keyword>
<feature type="transmembrane region" description="Helical" evidence="1">
    <location>
        <begin position="6"/>
        <end position="28"/>
    </location>
</feature>
<keyword evidence="3" id="KW-1185">Reference proteome</keyword>
<gene>
    <name evidence="2" type="ORF">SM611_19420</name>
</gene>
<dbReference type="RefSeq" id="WP_371951190.1">
    <property type="nucleotide sequence ID" value="NZ_JAXCEI010000008.1"/>
</dbReference>
<keyword evidence="1" id="KW-0812">Transmembrane</keyword>
<evidence type="ECO:0000256" key="1">
    <source>
        <dbReference type="SAM" id="Phobius"/>
    </source>
</evidence>
<sequence>MRKGIHIGPGVVRLMVALFTLAVIALVVKETPAMRRYINSKSM</sequence>
<evidence type="ECO:0000313" key="2">
    <source>
        <dbReference type="EMBL" id="MFA1541100.1"/>
    </source>
</evidence>
<organism evidence="2 3">
    <name type="scientific">Actinomadura monticuli</name>
    <dbReference type="NCBI Taxonomy" id="3097367"/>
    <lineage>
        <taxon>Bacteria</taxon>
        <taxon>Bacillati</taxon>
        <taxon>Actinomycetota</taxon>
        <taxon>Actinomycetes</taxon>
        <taxon>Streptosporangiales</taxon>
        <taxon>Thermomonosporaceae</taxon>
        <taxon>Actinomadura</taxon>
    </lineage>
</organism>
<dbReference type="EMBL" id="JAXCEI010000008">
    <property type="protein sequence ID" value="MFA1541100.1"/>
    <property type="molecule type" value="Genomic_DNA"/>
</dbReference>
<name>A0ABV4QD53_9ACTN</name>
<comment type="caution">
    <text evidence="2">The sequence shown here is derived from an EMBL/GenBank/DDBJ whole genome shotgun (WGS) entry which is preliminary data.</text>
</comment>
<protein>
    <submittedName>
        <fullName evidence="2">Uncharacterized protein</fullName>
    </submittedName>
</protein>
<reference evidence="2 3" key="1">
    <citation type="submission" date="2023-11" db="EMBL/GenBank/DDBJ databases">
        <title>Actinomadura monticuli sp. nov., isolated from volcanic ash.</title>
        <authorList>
            <person name="Lee S.D."/>
            <person name="Yang H."/>
            <person name="Kim I.S."/>
        </authorList>
    </citation>
    <scope>NUCLEOTIDE SEQUENCE [LARGE SCALE GENOMIC DNA]</scope>
    <source>
        <strain evidence="2 3">DLS-62</strain>
    </source>
</reference>